<dbReference type="PANTHER" id="PTHR20852:SF96">
    <property type="entry name" value="GLUTAMINE SYNTHETASE-RELATED"/>
    <property type="match status" value="1"/>
</dbReference>
<dbReference type="Gene3D" id="3.10.20.70">
    <property type="entry name" value="Glutamine synthetase, N-terminal domain"/>
    <property type="match status" value="1"/>
</dbReference>
<evidence type="ECO:0000256" key="4">
    <source>
        <dbReference type="ARBA" id="ARBA00022490"/>
    </source>
</evidence>
<dbReference type="FunFam" id="3.30.590.10:FF:000011">
    <property type="entry name" value="Glutamine synthetase"/>
    <property type="match status" value="1"/>
</dbReference>
<dbReference type="GO" id="GO:0004356">
    <property type="term" value="F:glutamine synthetase activity"/>
    <property type="evidence" value="ECO:0000318"/>
    <property type="project" value="GO_Central"/>
</dbReference>
<dbReference type="InterPro" id="IPR027302">
    <property type="entry name" value="Gln_synth_N_conserv_site"/>
</dbReference>
<protein>
    <recommendedName>
        <fullName evidence="3">glutamine synthetase</fullName>
        <ecNumber evidence="3">6.3.1.2</ecNumber>
    </recommendedName>
</protein>
<dbReference type="EnsemblMetazoa" id="PPA35948.1">
    <property type="protein sequence ID" value="PPA35948.1"/>
    <property type="gene ID" value="WBGene00274317"/>
</dbReference>
<keyword evidence="4" id="KW-0963">Cytoplasm</keyword>
<evidence type="ECO:0000256" key="7">
    <source>
        <dbReference type="ARBA" id="ARBA00022840"/>
    </source>
</evidence>
<comment type="similarity">
    <text evidence="2 8 9">Belongs to the glutamine synthetase family.</text>
</comment>
<evidence type="ECO:0000256" key="9">
    <source>
        <dbReference type="RuleBase" id="RU000384"/>
    </source>
</evidence>
<evidence type="ECO:0000256" key="2">
    <source>
        <dbReference type="ARBA" id="ARBA00009897"/>
    </source>
</evidence>
<reference evidence="11" key="1">
    <citation type="journal article" date="2008" name="Nat. Genet.">
        <title>The Pristionchus pacificus genome provides a unique perspective on nematode lifestyle and parasitism.</title>
        <authorList>
            <person name="Dieterich C."/>
            <person name="Clifton S.W."/>
            <person name="Schuster L.N."/>
            <person name="Chinwalla A."/>
            <person name="Delehaunty K."/>
            <person name="Dinkelacker I."/>
            <person name="Fulton L."/>
            <person name="Fulton R."/>
            <person name="Godfrey J."/>
            <person name="Minx P."/>
            <person name="Mitreva M."/>
            <person name="Roeseler W."/>
            <person name="Tian H."/>
            <person name="Witte H."/>
            <person name="Yang S.P."/>
            <person name="Wilson R.K."/>
            <person name="Sommer R.J."/>
        </authorList>
    </citation>
    <scope>NUCLEOTIDE SEQUENCE [LARGE SCALE GENOMIC DNA]</scope>
    <source>
        <strain evidence="11">PS312</strain>
    </source>
</reference>
<organism evidence="10 11">
    <name type="scientific">Pristionchus pacificus</name>
    <name type="common">Parasitic nematode worm</name>
    <dbReference type="NCBI Taxonomy" id="54126"/>
    <lineage>
        <taxon>Eukaryota</taxon>
        <taxon>Metazoa</taxon>
        <taxon>Ecdysozoa</taxon>
        <taxon>Nematoda</taxon>
        <taxon>Chromadorea</taxon>
        <taxon>Rhabditida</taxon>
        <taxon>Rhabditina</taxon>
        <taxon>Diplogasteromorpha</taxon>
        <taxon>Diplogasteroidea</taxon>
        <taxon>Neodiplogasteridae</taxon>
        <taxon>Pristionchus</taxon>
    </lineage>
</organism>
<dbReference type="GO" id="GO:0005737">
    <property type="term" value="C:cytoplasm"/>
    <property type="evidence" value="ECO:0000318"/>
    <property type="project" value="GO_Central"/>
</dbReference>
<reference evidence="10" key="2">
    <citation type="submission" date="2022-06" db="UniProtKB">
        <authorList>
            <consortium name="EnsemblMetazoa"/>
        </authorList>
    </citation>
    <scope>IDENTIFICATION</scope>
    <source>
        <strain evidence="10">PS312</strain>
    </source>
</reference>
<keyword evidence="11" id="KW-1185">Reference proteome</keyword>
<evidence type="ECO:0000256" key="3">
    <source>
        <dbReference type="ARBA" id="ARBA00012937"/>
    </source>
</evidence>
<dbReference type="SMART" id="SM01230">
    <property type="entry name" value="Gln-synt_C"/>
    <property type="match status" value="1"/>
</dbReference>
<evidence type="ECO:0000256" key="1">
    <source>
        <dbReference type="ARBA" id="ARBA00004496"/>
    </source>
</evidence>
<dbReference type="FunFam" id="3.10.20.70:FF:000004">
    <property type="entry name" value="Glutamine synthetase"/>
    <property type="match status" value="1"/>
</dbReference>
<dbReference type="PANTHER" id="PTHR20852">
    <property type="entry name" value="GLUTAMINE SYNTHETASE"/>
    <property type="match status" value="1"/>
</dbReference>
<dbReference type="InterPro" id="IPR036651">
    <property type="entry name" value="Gln_synt_N_sf"/>
</dbReference>
<name>A0A2A6BN02_PRIPA</name>
<dbReference type="InterPro" id="IPR050292">
    <property type="entry name" value="Glutamine_Synthetase"/>
</dbReference>
<dbReference type="OrthoDB" id="1936100at2759"/>
<proteinExistence type="inferred from homology"/>
<dbReference type="EC" id="6.3.1.2" evidence="3"/>
<evidence type="ECO:0000313" key="11">
    <source>
        <dbReference type="Proteomes" id="UP000005239"/>
    </source>
</evidence>
<dbReference type="Pfam" id="PF00120">
    <property type="entry name" value="Gln-synt_C"/>
    <property type="match status" value="1"/>
</dbReference>
<dbReference type="PROSITE" id="PS00180">
    <property type="entry name" value="GLNA_1"/>
    <property type="match status" value="1"/>
</dbReference>
<dbReference type="SUPFAM" id="SSF54368">
    <property type="entry name" value="Glutamine synthetase, N-terminal domain"/>
    <property type="match status" value="1"/>
</dbReference>
<dbReference type="AlphaFoldDB" id="A0A2A6BN02"/>
<dbReference type="Gene3D" id="3.30.590.10">
    <property type="entry name" value="Glutamine synthetase/guanido kinase, catalytic domain"/>
    <property type="match status" value="1"/>
</dbReference>
<comment type="subcellular location">
    <subcellularLocation>
        <location evidence="1">Cytoplasm</location>
    </subcellularLocation>
</comment>
<dbReference type="InterPro" id="IPR014746">
    <property type="entry name" value="Gln_synth/guanido_kin_cat_dom"/>
</dbReference>
<keyword evidence="7" id="KW-0067">ATP-binding</keyword>
<dbReference type="PROSITE" id="PS51986">
    <property type="entry name" value="GS_BETA_GRASP"/>
    <property type="match status" value="1"/>
</dbReference>
<gene>
    <name evidence="10" type="primary">WBGene00274317</name>
</gene>
<keyword evidence="6" id="KW-0547">Nucleotide-binding</keyword>
<dbReference type="Proteomes" id="UP000005239">
    <property type="component" value="Unassembled WGS sequence"/>
</dbReference>
<dbReference type="GO" id="GO:0005524">
    <property type="term" value="F:ATP binding"/>
    <property type="evidence" value="ECO:0007669"/>
    <property type="project" value="UniProtKB-KW"/>
</dbReference>
<evidence type="ECO:0000313" key="10">
    <source>
        <dbReference type="EnsemblMetazoa" id="PPA35948.1"/>
    </source>
</evidence>
<dbReference type="InterPro" id="IPR008146">
    <property type="entry name" value="Gln_synth_cat_dom"/>
</dbReference>
<accession>A0A8R1USE2</accession>
<dbReference type="PROSITE" id="PS51987">
    <property type="entry name" value="GS_CATALYTIC"/>
    <property type="match status" value="1"/>
</dbReference>
<dbReference type="GO" id="GO:0006542">
    <property type="term" value="P:glutamine biosynthetic process"/>
    <property type="evidence" value="ECO:0000318"/>
    <property type="project" value="GO_Central"/>
</dbReference>
<sequence>MSKFIIIFLCMLLIVKAMDIDMDCKECQESPFCECHEKRGEVGKCRCHLRPEAINLAMDQASNPQRMTHEQFHVRIPLGTAVVDQFLGLKPHPTICQATYIWIDGTGEHLRCKTRTLDASPTSIEQYPIWNYDGSSTGQAVGRDSDTYLKAVAHYPDPFLGGQNRLVMCETFDKDMKPTATNHRAKCAQIMKGIAHQVPWFGMEQEYLLLDRDGYPLGWPKNGFPAKQGPYYCGVGANKVVGREIVETHYRACLHAGLKIFGTNAEVTPGQWEFQIGCCEGIAMGDELWMARFLLHRVAEQFGVIVTFDPKPAITMGEWNGAGCHTNVSTAAIRAPGGMKHIEAAKHQDHMRMYDPNGGRDNLKRLTGRHETSSVDKFSWGVANRGCSVRIPRSVAEEGKGYFEDRRPSSNCDPYAVTGMIAQTCFLGL</sequence>
<evidence type="ECO:0000256" key="8">
    <source>
        <dbReference type="PROSITE-ProRule" id="PRU01330"/>
    </source>
</evidence>
<keyword evidence="5" id="KW-0436">Ligase</keyword>
<evidence type="ECO:0000256" key="5">
    <source>
        <dbReference type="ARBA" id="ARBA00022598"/>
    </source>
</evidence>
<evidence type="ECO:0000256" key="6">
    <source>
        <dbReference type="ARBA" id="ARBA00022741"/>
    </source>
</evidence>
<accession>A0A2A6BN02</accession>
<dbReference type="Pfam" id="PF03951">
    <property type="entry name" value="Gln-synt_N"/>
    <property type="match status" value="1"/>
</dbReference>
<dbReference type="SUPFAM" id="SSF55931">
    <property type="entry name" value="Glutamine synthetase/guanido kinase"/>
    <property type="match status" value="1"/>
</dbReference>
<dbReference type="InterPro" id="IPR008147">
    <property type="entry name" value="Gln_synt_N"/>
</dbReference>